<dbReference type="InterPro" id="IPR036397">
    <property type="entry name" value="RNaseH_sf"/>
</dbReference>
<evidence type="ECO:0000259" key="1">
    <source>
        <dbReference type="Pfam" id="PF13482"/>
    </source>
</evidence>
<dbReference type="GO" id="GO:0003676">
    <property type="term" value="F:nucleic acid binding"/>
    <property type="evidence" value="ECO:0007669"/>
    <property type="project" value="InterPro"/>
</dbReference>
<evidence type="ECO:0000313" key="3">
    <source>
        <dbReference type="Proteomes" id="UP000249447"/>
    </source>
</evidence>
<keyword evidence="3" id="KW-1185">Reference proteome</keyword>
<dbReference type="InterPro" id="IPR038720">
    <property type="entry name" value="YprB_RNase_H-like_dom"/>
</dbReference>
<dbReference type="InterPro" id="IPR012337">
    <property type="entry name" value="RNaseH-like_sf"/>
</dbReference>
<feature type="domain" description="YprB ribonuclease H-like" evidence="1">
    <location>
        <begin position="104"/>
        <end position="275"/>
    </location>
</feature>
<dbReference type="AlphaFoldDB" id="A0A2U9T7W5"/>
<dbReference type="Pfam" id="PF13482">
    <property type="entry name" value="RNase_H_2"/>
    <property type="match status" value="1"/>
</dbReference>
<dbReference type="Proteomes" id="UP000249447">
    <property type="component" value="Chromosome"/>
</dbReference>
<evidence type="ECO:0000313" key="2">
    <source>
        <dbReference type="EMBL" id="AWV08836.1"/>
    </source>
</evidence>
<gene>
    <name evidence="2" type="ORF">C9I47_3172</name>
</gene>
<keyword evidence="2" id="KW-0540">Nuclease</keyword>
<dbReference type="PANTHER" id="PTHR38462">
    <property type="entry name" value="EXONUCLEASE-LIKE PROTEIN"/>
    <property type="match status" value="1"/>
</dbReference>
<reference evidence="2 3" key="1">
    <citation type="submission" date="2018-05" db="EMBL/GenBank/DDBJ databases">
        <title>The complete genome of Lysobacter maris HZ9B, a marine bacterium antagonistic against terrestrial plant pathogens.</title>
        <authorList>
            <person name="Zhang X.-Q."/>
        </authorList>
    </citation>
    <scope>NUCLEOTIDE SEQUENCE [LARGE SCALE GENOMIC DNA]</scope>
    <source>
        <strain evidence="2 3">HZ9B</strain>
    </source>
</reference>
<proteinExistence type="predicted"/>
<dbReference type="PANTHER" id="PTHR38462:SF1">
    <property type="entry name" value="YPRB RIBONUCLEASE H-LIKE DOMAIN-CONTAINING PROTEIN"/>
    <property type="match status" value="1"/>
</dbReference>
<dbReference type="SUPFAM" id="SSF53098">
    <property type="entry name" value="Ribonuclease H-like"/>
    <property type="match status" value="1"/>
</dbReference>
<dbReference type="KEGG" id="lmb:C9I47_3172"/>
<keyword evidence="2" id="KW-0269">Exonuclease</keyword>
<dbReference type="RefSeq" id="WP_111267843.1">
    <property type="nucleotide sequence ID" value="NZ_CP029843.1"/>
</dbReference>
<sequence length="300" mass="32492">MSAAIERLRVLQRQAGQPAAVTTAVAIARASAGDDAAALRRLLGVRTRSRVTVASDAADRALPGEEIAPGLRLIVEHLPFAPPGQPLPLAFARRDESVAPSRLLFFDTETTGLAGGTGTRAFQIGAADWHHDPLHGPGLRVRQLLMTTMAAERAMLDTFATWLRADTLLCSYNGRCYDAPLLKARYRLARMRDPIAALDHLDLLFPTRRFHKGRWADCRLATVERELLGIVREDDLPGAQAPAAWLSYLRGGSASRLRRVCAHNRQDVITLARLLLSLAASADDVAIALPGLHAARTAGV</sequence>
<name>A0A2U9T7W5_9GAMM</name>
<dbReference type="Gene3D" id="3.30.420.10">
    <property type="entry name" value="Ribonuclease H-like superfamily/Ribonuclease H"/>
    <property type="match status" value="1"/>
</dbReference>
<dbReference type="GO" id="GO:0004527">
    <property type="term" value="F:exonuclease activity"/>
    <property type="evidence" value="ECO:0007669"/>
    <property type="project" value="UniProtKB-KW"/>
</dbReference>
<dbReference type="OrthoDB" id="9790530at2"/>
<dbReference type="EMBL" id="CP029843">
    <property type="protein sequence ID" value="AWV08836.1"/>
    <property type="molecule type" value="Genomic_DNA"/>
</dbReference>
<organism evidence="2 3">
    <name type="scientific">Marilutibacter maris</name>
    <dbReference type="NCBI Taxonomy" id="1605891"/>
    <lineage>
        <taxon>Bacteria</taxon>
        <taxon>Pseudomonadati</taxon>
        <taxon>Pseudomonadota</taxon>
        <taxon>Gammaproteobacteria</taxon>
        <taxon>Lysobacterales</taxon>
        <taxon>Lysobacteraceae</taxon>
        <taxon>Marilutibacter</taxon>
    </lineage>
</organism>
<accession>A0A2U9T7W5</accession>
<protein>
    <submittedName>
        <fullName evidence="2">Exonuclease</fullName>
    </submittedName>
</protein>
<keyword evidence="2" id="KW-0378">Hydrolase</keyword>